<accession>A0A835RFY1</accession>
<evidence type="ECO:0000313" key="1">
    <source>
        <dbReference type="EMBL" id="KAG0485217.1"/>
    </source>
</evidence>
<dbReference type="SUPFAM" id="SSF82199">
    <property type="entry name" value="SET domain"/>
    <property type="match status" value="1"/>
</dbReference>
<sequence>METEMEMRALEATPLSSDLTPPIPPISVALHDKYLASHCTICFRRLSNPSSVTTTLDAYTISLMHSCSACSARVKYCSPNCYAADSNGHVSSGECGLFFLLRSTAEDSTDLRAALRLLHYFECLGILPSPKRHESSGRIGGLLVAGLVEIMEEAGELAERIREGATLMARARHTENFGDFPHEKVSVEEEMLWAVMLNGVEVEIGELGAVGVAVYGPWFSWFNHSCLPNACYRFDLSPHHEELQHEGSGSFKVFPASSGNQGSHVWKRWNFVDSSIVPGLCWFGPRIIIRSIKPLNKSEEVCITYMDLLQPKVMRHLDLWSRYHFICHCKRCCISPQMYIDFILNCDTRSLNCANSTSLNPPLWLLISWRKP</sequence>
<evidence type="ECO:0008006" key="3">
    <source>
        <dbReference type="Google" id="ProtNLM"/>
    </source>
</evidence>
<dbReference type="PANTHER" id="PTHR47780:SF1">
    <property type="entry name" value="PROTEIN SET DOMAIN GROUP 41"/>
    <property type="match status" value="1"/>
</dbReference>
<keyword evidence="2" id="KW-1185">Reference proteome</keyword>
<dbReference type="PANTHER" id="PTHR47780">
    <property type="entry name" value="PROTEIN SET DOMAIN GROUP 41"/>
    <property type="match status" value="1"/>
</dbReference>
<evidence type="ECO:0000313" key="2">
    <source>
        <dbReference type="Proteomes" id="UP000636800"/>
    </source>
</evidence>
<protein>
    <recommendedName>
        <fullName evidence="3">SET domain-containing protein</fullName>
    </recommendedName>
</protein>
<dbReference type="Gene3D" id="2.170.270.10">
    <property type="entry name" value="SET domain"/>
    <property type="match status" value="1"/>
</dbReference>
<comment type="caution">
    <text evidence="1">The sequence shown here is derived from an EMBL/GenBank/DDBJ whole genome shotgun (WGS) entry which is preliminary data.</text>
</comment>
<dbReference type="InterPro" id="IPR046341">
    <property type="entry name" value="SET_dom_sf"/>
</dbReference>
<reference evidence="1 2" key="1">
    <citation type="journal article" date="2020" name="Nat. Food">
        <title>A phased Vanilla planifolia genome enables genetic improvement of flavour and production.</title>
        <authorList>
            <person name="Hasing T."/>
            <person name="Tang H."/>
            <person name="Brym M."/>
            <person name="Khazi F."/>
            <person name="Huang T."/>
            <person name="Chambers A.H."/>
        </authorList>
    </citation>
    <scope>NUCLEOTIDE SEQUENCE [LARGE SCALE GENOMIC DNA]</scope>
    <source>
        <tissue evidence="1">Leaf</tissue>
    </source>
</reference>
<organism evidence="1 2">
    <name type="scientific">Vanilla planifolia</name>
    <name type="common">Vanilla</name>
    <dbReference type="NCBI Taxonomy" id="51239"/>
    <lineage>
        <taxon>Eukaryota</taxon>
        <taxon>Viridiplantae</taxon>
        <taxon>Streptophyta</taxon>
        <taxon>Embryophyta</taxon>
        <taxon>Tracheophyta</taxon>
        <taxon>Spermatophyta</taxon>
        <taxon>Magnoliopsida</taxon>
        <taxon>Liliopsida</taxon>
        <taxon>Asparagales</taxon>
        <taxon>Orchidaceae</taxon>
        <taxon>Vanilloideae</taxon>
        <taxon>Vanilleae</taxon>
        <taxon>Vanilla</taxon>
    </lineage>
</organism>
<name>A0A835RFY1_VANPL</name>
<proteinExistence type="predicted"/>
<dbReference type="Proteomes" id="UP000636800">
    <property type="component" value="Unassembled WGS sequence"/>
</dbReference>
<gene>
    <name evidence="1" type="ORF">HPP92_009296</name>
</gene>
<dbReference type="AlphaFoldDB" id="A0A835RFY1"/>
<dbReference type="CDD" id="cd20071">
    <property type="entry name" value="SET_SMYD"/>
    <property type="match status" value="1"/>
</dbReference>
<dbReference type="EMBL" id="JADCNL010000004">
    <property type="protein sequence ID" value="KAG0485217.1"/>
    <property type="molecule type" value="Genomic_DNA"/>
</dbReference>
<dbReference type="OrthoDB" id="1666796at2759"/>